<feature type="domain" description="Methyltransferase type 11" evidence="1">
    <location>
        <begin position="176"/>
        <end position="213"/>
    </location>
</feature>
<evidence type="ECO:0000313" key="2">
    <source>
        <dbReference type="EMBL" id="PPB80731.1"/>
    </source>
</evidence>
<evidence type="ECO:0000313" key="3">
    <source>
        <dbReference type="Proteomes" id="UP000239736"/>
    </source>
</evidence>
<keyword evidence="2" id="KW-0489">Methyltransferase</keyword>
<dbReference type="AlphaFoldDB" id="A0A2S5JH69"/>
<dbReference type="GO" id="GO:0008757">
    <property type="term" value="F:S-adenosylmethionine-dependent methyltransferase activity"/>
    <property type="evidence" value="ECO:0007669"/>
    <property type="project" value="InterPro"/>
</dbReference>
<dbReference type="InterPro" id="IPR013216">
    <property type="entry name" value="Methyltransf_11"/>
</dbReference>
<dbReference type="Gene3D" id="3.40.50.150">
    <property type="entry name" value="Vaccinia Virus protein VP39"/>
    <property type="match status" value="1"/>
</dbReference>
<gene>
    <name evidence="2" type="ORF">LV82_01463</name>
</gene>
<name>A0A2S5JH69_9RHOB</name>
<dbReference type="RefSeq" id="WP_104070359.1">
    <property type="nucleotide sequence ID" value="NZ_PRDS01000004.1"/>
</dbReference>
<dbReference type="SUPFAM" id="SSF53335">
    <property type="entry name" value="S-adenosyl-L-methionine-dependent methyltransferases"/>
    <property type="match status" value="1"/>
</dbReference>
<accession>A0A2S5JH69</accession>
<evidence type="ECO:0000259" key="1">
    <source>
        <dbReference type="Pfam" id="PF08241"/>
    </source>
</evidence>
<dbReference type="Proteomes" id="UP000239736">
    <property type="component" value="Unassembled WGS sequence"/>
</dbReference>
<dbReference type="GO" id="GO:0032259">
    <property type="term" value="P:methylation"/>
    <property type="evidence" value="ECO:0007669"/>
    <property type="project" value="UniProtKB-KW"/>
</dbReference>
<dbReference type="OrthoDB" id="7814581at2"/>
<sequence length="273" mass="30803">MSEDRAEAAERAHARLMRVMDVGQLFPSAPPRELMAEYDLPADAWDHLTRRPQRKYLSRRRNIRRAWNRVQVFLPELMGGPAQDVLELSTAHGAVLEVLRHFGHRVTGNDYANFVAAGEGRTLLRAPGEAITGRAVDDYGIPLGPDGAPADWPYRPIIESIGIPMKIFDCGRLPWPVADKSFDVVLSLQAIEHYCHPSGWDEIVAEMCRVARRTVVVLLNPLRPDLAQDADYARAFETARLRLRDWDRDGFRCIGCHIAWGQALGFKLMRLAS</sequence>
<comment type="caution">
    <text evidence="2">The sequence shown here is derived from an EMBL/GenBank/DDBJ whole genome shotgun (WGS) entry which is preliminary data.</text>
</comment>
<proteinExistence type="predicted"/>
<dbReference type="InterPro" id="IPR029063">
    <property type="entry name" value="SAM-dependent_MTases_sf"/>
</dbReference>
<reference evidence="2 3" key="1">
    <citation type="submission" date="2018-01" db="EMBL/GenBank/DDBJ databases">
        <title>Genomic Encyclopedia of Archaeal and Bacterial Type Strains, Phase II (KMG-II): from individual species to whole genera.</title>
        <authorList>
            <person name="Goeker M."/>
        </authorList>
    </citation>
    <scope>NUCLEOTIDE SEQUENCE [LARGE SCALE GENOMIC DNA]</scope>
    <source>
        <strain evidence="2 3">DSM 12048</strain>
    </source>
</reference>
<keyword evidence="2" id="KW-0808">Transferase</keyword>
<keyword evidence="3" id="KW-1185">Reference proteome</keyword>
<organism evidence="2 3">
    <name type="scientific">Albidovulum inexpectatum</name>
    <dbReference type="NCBI Taxonomy" id="196587"/>
    <lineage>
        <taxon>Bacteria</taxon>
        <taxon>Pseudomonadati</taxon>
        <taxon>Pseudomonadota</taxon>
        <taxon>Alphaproteobacteria</taxon>
        <taxon>Rhodobacterales</taxon>
        <taxon>Paracoccaceae</taxon>
        <taxon>Albidovulum</taxon>
    </lineage>
</organism>
<protein>
    <submittedName>
        <fullName evidence="2">Methyltransferase family protein</fullName>
    </submittedName>
</protein>
<dbReference type="EMBL" id="PRDS01000004">
    <property type="protein sequence ID" value="PPB80731.1"/>
    <property type="molecule type" value="Genomic_DNA"/>
</dbReference>
<dbReference type="Pfam" id="PF08241">
    <property type="entry name" value="Methyltransf_11"/>
    <property type="match status" value="1"/>
</dbReference>